<dbReference type="SUPFAM" id="SSF52402">
    <property type="entry name" value="Adenine nucleotide alpha hydrolases-like"/>
    <property type="match status" value="2"/>
</dbReference>
<dbReference type="InterPro" id="IPR006016">
    <property type="entry name" value="UspA"/>
</dbReference>
<dbReference type="PRINTS" id="PR01438">
    <property type="entry name" value="UNVRSLSTRESS"/>
</dbReference>
<comment type="caution">
    <text evidence="3">The sequence shown here is derived from an EMBL/GenBank/DDBJ whole genome shotgun (WGS) entry which is preliminary data.</text>
</comment>
<dbReference type="EMBL" id="BKCG01000005">
    <property type="protein sequence ID" value="GER60048.1"/>
    <property type="molecule type" value="Genomic_DNA"/>
</dbReference>
<dbReference type="Pfam" id="PF00582">
    <property type="entry name" value="Usp"/>
    <property type="match status" value="1"/>
</dbReference>
<dbReference type="PANTHER" id="PTHR46268">
    <property type="entry name" value="STRESS RESPONSE PROTEIN NHAX"/>
    <property type="match status" value="1"/>
</dbReference>
<feature type="domain" description="UspA" evidence="2">
    <location>
        <begin position="1"/>
        <end position="145"/>
    </location>
</feature>
<evidence type="ECO:0000313" key="4">
    <source>
        <dbReference type="Proteomes" id="UP000326509"/>
    </source>
</evidence>
<reference evidence="3 4" key="1">
    <citation type="submission" date="2019-08" db="EMBL/GenBank/DDBJ databases">
        <title>Draft genome sequence of Ulvibacter marinus type strain NBRC 109484.</title>
        <authorList>
            <person name="Kawano K."/>
            <person name="Ushijima N."/>
            <person name="Kihara M."/>
            <person name="Itoh H."/>
        </authorList>
    </citation>
    <scope>NUCLEOTIDE SEQUENCE [LARGE SCALE GENOMIC DNA]</scope>
    <source>
        <strain evidence="3 4">NBRC 109484</strain>
    </source>
</reference>
<evidence type="ECO:0000313" key="3">
    <source>
        <dbReference type="EMBL" id="GER60048.1"/>
    </source>
</evidence>
<dbReference type="AlphaFoldDB" id="A0A5J4J218"/>
<evidence type="ECO:0000256" key="1">
    <source>
        <dbReference type="ARBA" id="ARBA00008791"/>
    </source>
</evidence>
<dbReference type="PANTHER" id="PTHR46268:SF6">
    <property type="entry name" value="UNIVERSAL STRESS PROTEIN UP12"/>
    <property type="match status" value="1"/>
</dbReference>
<dbReference type="Gene3D" id="3.40.50.12370">
    <property type="match status" value="1"/>
</dbReference>
<comment type="similarity">
    <text evidence="1">Belongs to the universal stress protein A family.</text>
</comment>
<protein>
    <submittedName>
        <fullName evidence="3">Universal stress protein UspA</fullName>
    </submittedName>
</protein>
<dbReference type="OrthoDB" id="9788959at2"/>
<accession>A0A5J4J218</accession>
<name>A0A5J4J218_9FLAO</name>
<keyword evidence="4" id="KW-1185">Reference proteome</keyword>
<proteinExistence type="inferred from homology"/>
<gene>
    <name evidence="3" type="primary">uspA_3</name>
    <name evidence="3" type="ORF">ULMA_21560</name>
</gene>
<evidence type="ECO:0000259" key="2">
    <source>
        <dbReference type="Pfam" id="PF00582"/>
    </source>
</evidence>
<sequence length="277" mass="31767">MQHILIPTDFSQNAWNATSYALKFFKGQKVSFHFLHIDISIQVNDSLDLHSAGPTFKKEISKELKLKMKDWIQQVYTCCPNTKHTFKESIIQSTFIEGVRSYIKNHTIEFVIMGTKGASGIKEMTIGSKTGSVITRVRTPILVIPEEATFKKPLNIGFPTDFNLKYNQKVINTLITVAEEHKSAIRVLRVAQTEKPLDNTQINNKGLLNELLNTQHSFHEIENPNLEHGIQSFVTTLKIDFIAMVAKNLNFYQRILFKPQVEKISYHINIPFLILHE</sequence>
<dbReference type="InterPro" id="IPR006015">
    <property type="entry name" value="Universal_stress_UspA"/>
</dbReference>
<dbReference type="RefSeq" id="WP_151674501.1">
    <property type="nucleotide sequence ID" value="NZ_BKCG01000005.1"/>
</dbReference>
<organism evidence="3 4">
    <name type="scientific">Patiriisocius marinus</name>
    <dbReference type="NCBI Taxonomy" id="1397112"/>
    <lineage>
        <taxon>Bacteria</taxon>
        <taxon>Pseudomonadati</taxon>
        <taxon>Bacteroidota</taxon>
        <taxon>Flavobacteriia</taxon>
        <taxon>Flavobacteriales</taxon>
        <taxon>Flavobacteriaceae</taxon>
        <taxon>Patiriisocius</taxon>
    </lineage>
</organism>
<dbReference type="CDD" id="cd00293">
    <property type="entry name" value="USP-like"/>
    <property type="match status" value="1"/>
</dbReference>
<dbReference type="Proteomes" id="UP000326509">
    <property type="component" value="Unassembled WGS sequence"/>
</dbReference>